<comment type="caution">
    <text evidence="3">The sequence shown here is derived from an EMBL/GenBank/DDBJ whole genome shotgun (WGS) entry which is preliminary data.</text>
</comment>
<feature type="transmembrane region" description="Helical" evidence="1">
    <location>
        <begin position="161"/>
        <end position="181"/>
    </location>
</feature>
<feature type="signal peptide" evidence="2">
    <location>
        <begin position="1"/>
        <end position="20"/>
    </location>
</feature>
<organism evidence="3 4">
    <name type="scientific">Tritrichomonas musculus</name>
    <dbReference type="NCBI Taxonomy" id="1915356"/>
    <lineage>
        <taxon>Eukaryota</taxon>
        <taxon>Metamonada</taxon>
        <taxon>Parabasalia</taxon>
        <taxon>Tritrichomonadida</taxon>
        <taxon>Tritrichomonadidae</taxon>
        <taxon>Tritrichomonas</taxon>
    </lineage>
</organism>
<reference evidence="3 4" key="1">
    <citation type="submission" date="2024-04" db="EMBL/GenBank/DDBJ databases">
        <title>Tritrichomonas musculus Genome.</title>
        <authorList>
            <person name="Alves-Ferreira E."/>
            <person name="Grigg M."/>
            <person name="Lorenzi H."/>
            <person name="Galac M."/>
        </authorList>
    </citation>
    <scope>NUCLEOTIDE SEQUENCE [LARGE SCALE GENOMIC DNA]</scope>
    <source>
        <strain evidence="3 4">EAF2021</strain>
    </source>
</reference>
<keyword evidence="1" id="KW-0472">Membrane</keyword>
<keyword evidence="2" id="KW-0732">Signal</keyword>
<feature type="chain" id="PRO_5047093053" evidence="2">
    <location>
        <begin position="21"/>
        <end position="183"/>
    </location>
</feature>
<name>A0ABR2IYT4_9EUKA</name>
<evidence type="ECO:0000313" key="4">
    <source>
        <dbReference type="Proteomes" id="UP001470230"/>
    </source>
</evidence>
<gene>
    <name evidence="3" type="ORF">M9Y10_008721</name>
</gene>
<dbReference type="EMBL" id="JAPFFF010000014">
    <property type="protein sequence ID" value="KAK8870823.1"/>
    <property type="molecule type" value="Genomic_DNA"/>
</dbReference>
<evidence type="ECO:0000313" key="3">
    <source>
        <dbReference type="EMBL" id="KAK8870823.1"/>
    </source>
</evidence>
<accession>A0ABR2IYT4</accession>
<proteinExistence type="predicted"/>
<keyword evidence="1" id="KW-1133">Transmembrane helix</keyword>
<sequence>MLFFLICSAISLQVYDFTAGTIPYILTIYFNPLDSAEVRVRPRLGVFLSTWDDADDLNLEVETVNKKGTLVKHGPFGPGSGLAGIYFKTKNYTLKFTNEGPERVKFALLFTSSSLPSQFNNDVKYDYSFPVITESLSNKSPAKLDLLTDPFIYYFEKKNNITPIIILYCVLGALCIGGLYAGG</sequence>
<keyword evidence="1" id="KW-0812">Transmembrane</keyword>
<evidence type="ECO:0000256" key="1">
    <source>
        <dbReference type="SAM" id="Phobius"/>
    </source>
</evidence>
<keyword evidence="4" id="KW-1185">Reference proteome</keyword>
<evidence type="ECO:0000256" key="2">
    <source>
        <dbReference type="SAM" id="SignalP"/>
    </source>
</evidence>
<dbReference type="Proteomes" id="UP001470230">
    <property type="component" value="Unassembled WGS sequence"/>
</dbReference>
<protein>
    <submittedName>
        <fullName evidence="3">Uncharacterized protein</fullName>
    </submittedName>
</protein>